<dbReference type="EMBL" id="BSFP01000025">
    <property type="protein sequence ID" value="GLL02655.1"/>
    <property type="molecule type" value="Genomic_DNA"/>
</dbReference>
<evidence type="ECO:0000313" key="1">
    <source>
        <dbReference type="EMBL" id="GLL02655.1"/>
    </source>
</evidence>
<reference evidence="1" key="2">
    <citation type="submission" date="2023-01" db="EMBL/GenBank/DDBJ databases">
        <authorList>
            <person name="Sun Q."/>
            <person name="Evtushenko L."/>
        </authorList>
    </citation>
    <scope>NUCLEOTIDE SEQUENCE</scope>
    <source>
        <strain evidence="1">VKM Ac-1321</strain>
    </source>
</reference>
<dbReference type="AlphaFoldDB" id="A0A9W6KKR8"/>
<sequence>MAGGAPMYVTSLSAMPWPHPYTVVPGATIAAMPQYPADGTKVRNYGNGGIYVVAGGFPFGVSSLGNVPPSPGWVDVDG</sequence>
<gene>
    <name evidence="1" type="ORF">GCM10017581_043970</name>
</gene>
<dbReference type="RefSeq" id="WP_261960701.1">
    <property type="nucleotide sequence ID" value="NZ_BAAAXA010000001.1"/>
</dbReference>
<organism evidence="1 2">
    <name type="scientific">Dactylosporangium matsuzakiense</name>
    <dbReference type="NCBI Taxonomy" id="53360"/>
    <lineage>
        <taxon>Bacteria</taxon>
        <taxon>Bacillati</taxon>
        <taxon>Actinomycetota</taxon>
        <taxon>Actinomycetes</taxon>
        <taxon>Micromonosporales</taxon>
        <taxon>Micromonosporaceae</taxon>
        <taxon>Dactylosporangium</taxon>
    </lineage>
</organism>
<reference evidence="1" key="1">
    <citation type="journal article" date="2014" name="Int. J. Syst. Evol. Microbiol.">
        <title>Complete genome sequence of Corynebacterium casei LMG S-19264T (=DSM 44701T), isolated from a smear-ripened cheese.</title>
        <authorList>
            <consortium name="US DOE Joint Genome Institute (JGI-PGF)"/>
            <person name="Walter F."/>
            <person name="Albersmeier A."/>
            <person name="Kalinowski J."/>
            <person name="Ruckert C."/>
        </authorList>
    </citation>
    <scope>NUCLEOTIDE SEQUENCE</scope>
    <source>
        <strain evidence="1">VKM Ac-1321</strain>
    </source>
</reference>
<comment type="caution">
    <text evidence="1">The sequence shown here is derived from an EMBL/GenBank/DDBJ whole genome shotgun (WGS) entry which is preliminary data.</text>
</comment>
<name>A0A9W6KKR8_9ACTN</name>
<protein>
    <submittedName>
        <fullName evidence="1">Uncharacterized protein</fullName>
    </submittedName>
</protein>
<accession>A0A9W6KKR8</accession>
<dbReference type="Proteomes" id="UP001143480">
    <property type="component" value="Unassembled WGS sequence"/>
</dbReference>
<keyword evidence="2" id="KW-1185">Reference proteome</keyword>
<proteinExistence type="predicted"/>
<evidence type="ECO:0000313" key="2">
    <source>
        <dbReference type="Proteomes" id="UP001143480"/>
    </source>
</evidence>